<evidence type="ECO:0000313" key="2">
    <source>
        <dbReference type="Proteomes" id="UP000279833"/>
    </source>
</evidence>
<sequence length="48" mass="5430">MEFPREVGDFEITSFSSSSETSSNSKWTSCQAILLGCRYELFSLTLDE</sequence>
<dbReference type="Proteomes" id="UP000279833">
    <property type="component" value="Unassembled WGS sequence"/>
</dbReference>
<evidence type="ECO:0000313" key="1">
    <source>
        <dbReference type="EMBL" id="VDO97922.1"/>
    </source>
</evidence>
<reference evidence="1 2" key="2">
    <citation type="submission" date="2018-11" db="EMBL/GenBank/DDBJ databases">
        <authorList>
            <consortium name="Pathogen Informatics"/>
        </authorList>
    </citation>
    <scope>NUCLEOTIDE SEQUENCE [LARGE SCALE GENOMIC DNA]</scope>
    <source>
        <strain evidence="1">Dakar</strain>
        <strain evidence="2">Dakar, Senegal</strain>
    </source>
</reference>
<name>A0A183JSP0_9TREM</name>
<dbReference type="EMBL" id="UZAK01010091">
    <property type="protein sequence ID" value="VDO97922.1"/>
    <property type="molecule type" value="Genomic_DNA"/>
</dbReference>
<organism evidence="3">
    <name type="scientific">Schistosoma curassoni</name>
    <dbReference type="NCBI Taxonomy" id="6186"/>
    <lineage>
        <taxon>Eukaryota</taxon>
        <taxon>Metazoa</taxon>
        <taxon>Spiralia</taxon>
        <taxon>Lophotrochozoa</taxon>
        <taxon>Platyhelminthes</taxon>
        <taxon>Trematoda</taxon>
        <taxon>Digenea</taxon>
        <taxon>Strigeidida</taxon>
        <taxon>Schistosomatoidea</taxon>
        <taxon>Schistosomatidae</taxon>
        <taxon>Schistosoma</taxon>
    </lineage>
</organism>
<evidence type="ECO:0000313" key="3">
    <source>
        <dbReference type="WBParaSite" id="SCUD_0000573001-mRNA-1"/>
    </source>
</evidence>
<reference evidence="3" key="1">
    <citation type="submission" date="2016-06" db="UniProtKB">
        <authorList>
            <consortium name="WormBaseParasite"/>
        </authorList>
    </citation>
    <scope>IDENTIFICATION</scope>
</reference>
<dbReference type="WBParaSite" id="SCUD_0000573001-mRNA-1">
    <property type="protein sequence ID" value="SCUD_0000573001-mRNA-1"/>
    <property type="gene ID" value="SCUD_0000573001"/>
</dbReference>
<accession>A0A183JSP0</accession>
<protein>
    <submittedName>
        <fullName evidence="1 3">Uncharacterized protein</fullName>
    </submittedName>
</protein>
<dbReference type="AlphaFoldDB" id="A0A183JSP0"/>
<keyword evidence="2" id="KW-1185">Reference proteome</keyword>
<proteinExistence type="predicted"/>
<gene>
    <name evidence="1" type="ORF">SCUD_LOCUS5730</name>
</gene>